<name>A0A559JGX2_9BACL</name>
<dbReference type="NCBIfam" id="TIGR03601">
    <property type="entry name" value="B_an_ocin"/>
    <property type="match status" value="1"/>
</dbReference>
<dbReference type="OrthoDB" id="2943812at2"/>
<reference evidence="1 2" key="1">
    <citation type="submission" date="2019-07" db="EMBL/GenBank/DDBJ databases">
        <authorList>
            <person name="Kim J."/>
        </authorList>
    </citation>
    <scope>NUCLEOTIDE SEQUENCE [LARGE SCALE GENOMIC DNA]</scope>
    <source>
        <strain evidence="1 2">G13</strain>
    </source>
</reference>
<evidence type="ECO:0000313" key="2">
    <source>
        <dbReference type="Proteomes" id="UP000316330"/>
    </source>
</evidence>
<dbReference type="InterPro" id="IPR019890">
    <property type="entry name" value="Bacteriocin/sonorensin"/>
</dbReference>
<dbReference type="RefSeq" id="WP_144702995.1">
    <property type="nucleotide sequence ID" value="NZ_VNJJ01000007.1"/>
</dbReference>
<dbReference type="Proteomes" id="UP000316330">
    <property type="component" value="Unassembled WGS sequence"/>
</dbReference>
<gene>
    <name evidence="1" type="ORF">FPZ45_14405</name>
</gene>
<organism evidence="1 2">
    <name type="scientific">Cohnella terricola</name>
    <dbReference type="NCBI Taxonomy" id="1289167"/>
    <lineage>
        <taxon>Bacteria</taxon>
        <taxon>Bacillati</taxon>
        <taxon>Bacillota</taxon>
        <taxon>Bacilli</taxon>
        <taxon>Bacillales</taxon>
        <taxon>Paenibacillaceae</taxon>
        <taxon>Cohnella</taxon>
    </lineage>
</organism>
<sequence>MTNFQNELQQLGVSQFQASEMAPWEQQAAYQAGQFPNGQTPVDPARLCVGFGFCAGVCAGFCAGACGGFCAGVCGGFCGGFCGGVRCGGFHCGGFHCGGFCHRCR</sequence>
<comment type="caution">
    <text evidence="1">The sequence shown here is derived from an EMBL/GenBank/DDBJ whole genome shotgun (WGS) entry which is preliminary data.</text>
</comment>
<protein>
    <submittedName>
        <fullName evidence="1">Heterocycloanthracin/sonorensin family bacteriocin</fullName>
    </submittedName>
</protein>
<dbReference type="EMBL" id="VNJJ01000007">
    <property type="protein sequence ID" value="TVX99120.1"/>
    <property type="molecule type" value="Genomic_DNA"/>
</dbReference>
<keyword evidence="2" id="KW-1185">Reference proteome</keyword>
<dbReference type="AlphaFoldDB" id="A0A559JGX2"/>
<proteinExistence type="predicted"/>
<evidence type="ECO:0000313" key="1">
    <source>
        <dbReference type="EMBL" id="TVX99120.1"/>
    </source>
</evidence>
<accession>A0A559JGX2</accession>